<protein>
    <submittedName>
        <fullName evidence="1">Uncharacterized protein</fullName>
    </submittedName>
</protein>
<reference evidence="1" key="1">
    <citation type="journal article" date="2020" name="Nature">
        <title>Giant virus diversity and host interactions through global metagenomics.</title>
        <authorList>
            <person name="Schulz F."/>
            <person name="Roux S."/>
            <person name="Paez-Espino D."/>
            <person name="Jungbluth S."/>
            <person name="Walsh D.A."/>
            <person name="Denef V.J."/>
            <person name="McMahon K.D."/>
            <person name="Konstantinidis K.T."/>
            <person name="Eloe-Fadrosh E.A."/>
            <person name="Kyrpides N.C."/>
            <person name="Woyke T."/>
        </authorList>
    </citation>
    <scope>NUCLEOTIDE SEQUENCE</scope>
    <source>
        <strain evidence="1">GVMAG-M-3300023184-177</strain>
    </source>
</reference>
<accession>A0A6C0HUZ7</accession>
<name>A0A6C0HUZ7_9ZZZZ</name>
<dbReference type="EMBL" id="MN740019">
    <property type="protein sequence ID" value="QHT84531.1"/>
    <property type="molecule type" value="Genomic_DNA"/>
</dbReference>
<sequence>MSMNWKYSSDIANSEENIIDTIYCSHVEMSIPIVYYWIVLFKDGTEYDLLDPILNKLLSSDIDIDNYNAAMDNWVTQNC</sequence>
<dbReference type="AlphaFoldDB" id="A0A6C0HUZ7"/>
<evidence type="ECO:0000313" key="1">
    <source>
        <dbReference type="EMBL" id="QHT84531.1"/>
    </source>
</evidence>
<organism evidence="1">
    <name type="scientific">viral metagenome</name>
    <dbReference type="NCBI Taxonomy" id="1070528"/>
    <lineage>
        <taxon>unclassified sequences</taxon>
        <taxon>metagenomes</taxon>
        <taxon>organismal metagenomes</taxon>
    </lineage>
</organism>
<proteinExistence type="predicted"/>